<gene>
    <name evidence="1" type="ORF">E6C70_06405</name>
</gene>
<organism evidence="1 2">
    <name type="scientific">Orlajensenia flava</name>
    <dbReference type="NCBI Taxonomy" id="2565934"/>
    <lineage>
        <taxon>Bacteria</taxon>
        <taxon>Bacillati</taxon>
        <taxon>Actinomycetota</taxon>
        <taxon>Actinomycetes</taxon>
        <taxon>Micrococcales</taxon>
        <taxon>Microbacteriaceae</taxon>
        <taxon>Orlajensenia</taxon>
    </lineage>
</organism>
<name>A0A4S4FXA6_9MICO</name>
<comment type="caution">
    <text evidence="1">The sequence shown here is derived from an EMBL/GenBank/DDBJ whole genome shotgun (WGS) entry which is preliminary data.</text>
</comment>
<evidence type="ECO:0000313" key="1">
    <source>
        <dbReference type="EMBL" id="THG35659.1"/>
    </source>
</evidence>
<dbReference type="Proteomes" id="UP000307380">
    <property type="component" value="Unassembled WGS sequence"/>
</dbReference>
<sequence length="160" mass="16571">MGDGGRRMSVRERMRGSFRIAVALAVATASALALTACLSGQAYSDLDRPKTDADALPSLSKHAAMMLDLDSARYLGAYRTMPVFAARSSDGTGYCLIVNPTPDVEGGWLVGCGGGAVAVEPSRGPTFRLVPDGAEAADGEQLISANLIVDPRTSEGIAIP</sequence>
<dbReference type="EMBL" id="SSSN01000003">
    <property type="protein sequence ID" value="THG35659.1"/>
    <property type="molecule type" value="Genomic_DNA"/>
</dbReference>
<keyword evidence="2" id="KW-1185">Reference proteome</keyword>
<evidence type="ECO:0000313" key="2">
    <source>
        <dbReference type="Proteomes" id="UP000307380"/>
    </source>
</evidence>
<proteinExistence type="predicted"/>
<accession>A0A4S4FXA6</accession>
<dbReference type="AlphaFoldDB" id="A0A4S4FXA6"/>
<reference evidence="1 2" key="1">
    <citation type="submission" date="2019-04" db="EMBL/GenBank/DDBJ databases">
        <authorList>
            <person name="Jiang L."/>
        </authorList>
    </citation>
    <scope>NUCLEOTIDE SEQUENCE [LARGE SCALE GENOMIC DNA]</scope>
    <source>
        <strain evidence="1 2">YIM 131861</strain>
    </source>
</reference>
<dbReference type="RefSeq" id="WP_136423305.1">
    <property type="nucleotide sequence ID" value="NZ_SSSN01000003.1"/>
</dbReference>
<protein>
    <submittedName>
        <fullName evidence="1">Uncharacterized protein</fullName>
    </submittedName>
</protein>
<dbReference type="OrthoDB" id="10002768at2"/>